<protein>
    <recommendedName>
        <fullName evidence="4">Lipoprotein</fullName>
    </recommendedName>
</protein>
<dbReference type="EMBL" id="BMXR01000004">
    <property type="protein sequence ID" value="GGX52789.1"/>
    <property type="molecule type" value="Genomic_DNA"/>
</dbReference>
<keyword evidence="3" id="KW-1185">Reference proteome</keyword>
<dbReference type="Proteomes" id="UP000626148">
    <property type="component" value="Unassembled WGS sequence"/>
</dbReference>
<evidence type="ECO:0008006" key="4">
    <source>
        <dbReference type="Google" id="ProtNLM"/>
    </source>
</evidence>
<evidence type="ECO:0000313" key="3">
    <source>
        <dbReference type="Proteomes" id="UP000626148"/>
    </source>
</evidence>
<comment type="caution">
    <text evidence="2">The sequence shown here is derived from an EMBL/GenBank/DDBJ whole genome shotgun (WGS) entry which is preliminary data.</text>
</comment>
<organism evidence="2 3">
    <name type="scientific">Saccharospirillum salsuginis</name>
    <dbReference type="NCBI Taxonomy" id="418750"/>
    <lineage>
        <taxon>Bacteria</taxon>
        <taxon>Pseudomonadati</taxon>
        <taxon>Pseudomonadota</taxon>
        <taxon>Gammaproteobacteria</taxon>
        <taxon>Oceanospirillales</taxon>
        <taxon>Saccharospirillaceae</taxon>
        <taxon>Saccharospirillum</taxon>
    </lineage>
</organism>
<proteinExistence type="predicted"/>
<evidence type="ECO:0000256" key="1">
    <source>
        <dbReference type="SAM" id="MobiDB-lite"/>
    </source>
</evidence>
<feature type="compositionally biased region" description="Acidic residues" evidence="1">
    <location>
        <begin position="27"/>
        <end position="69"/>
    </location>
</feature>
<name>A0A918K7X0_9GAMM</name>
<dbReference type="RefSeq" id="WP_189608415.1">
    <property type="nucleotide sequence ID" value="NZ_BMXR01000004.1"/>
</dbReference>
<dbReference type="AlphaFoldDB" id="A0A918K7X0"/>
<evidence type="ECO:0000313" key="2">
    <source>
        <dbReference type="EMBL" id="GGX52789.1"/>
    </source>
</evidence>
<feature type="region of interest" description="Disordered" evidence="1">
    <location>
        <begin position="23"/>
        <end position="77"/>
    </location>
</feature>
<gene>
    <name evidence="2" type="ORF">GCM10007392_20260</name>
</gene>
<accession>A0A918K7X0</accession>
<dbReference type="PROSITE" id="PS51257">
    <property type="entry name" value="PROKAR_LIPOPROTEIN"/>
    <property type="match status" value="1"/>
</dbReference>
<sequence length="331" mass="36595">MKHIISIAIIPFLTTACLDVDQLADKPEEDESANTTETEDTQTESETDPDTGSDGEETDPDDGSDGEKEEEAKLPKLDFPITAANRIKIDHQVREYIEQTEVMELHSISESWFALYHDEHPENEMDSTPEKVTWEQSRCTDGLMTLVLESNDFDTSTNAFQASGQSSLGVIYEACNMRLSSDNYILFDGVLSYQMTWDGYSTAEDSVDNLLMTHRFDSVSFTNVNGDETEDSFIAGWTETKLDPLKTVQTMSLIVSESSLDDQYVKLETTTDIVYNHGDGYPSTGAVSVTGGNDTHAEYTIVANGVEVSVNGAQPVLVTWSDFMADDDGTN</sequence>
<reference evidence="2" key="1">
    <citation type="journal article" date="2014" name="Int. J. Syst. Evol. Microbiol.">
        <title>Complete genome sequence of Corynebacterium casei LMG S-19264T (=DSM 44701T), isolated from a smear-ripened cheese.</title>
        <authorList>
            <consortium name="US DOE Joint Genome Institute (JGI-PGF)"/>
            <person name="Walter F."/>
            <person name="Albersmeier A."/>
            <person name="Kalinowski J."/>
            <person name="Ruckert C."/>
        </authorList>
    </citation>
    <scope>NUCLEOTIDE SEQUENCE</scope>
    <source>
        <strain evidence="2">KCTC 22169</strain>
    </source>
</reference>
<reference evidence="2" key="2">
    <citation type="submission" date="2020-09" db="EMBL/GenBank/DDBJ databases">
        <authorList>
            <person name="Sun Q."/>
            <person name="Kim S."/>
        </authorList>
    </citation>
    <scope>NUCLEOTIDE SEQUENCE</scope>
    <source>
        <strain evidence="2">KCTC 22169</strain>
    </source>
</reference>